<protein>
    <submittedName>
        <fullName evidence="2">Uncharacterized protein</fullName>
    </submittedName>
</protein>
<feature type="non-terminal residue" evidence="2">
    <location>
        <position position="62"/>
    </location>
</feature>
<accession>A0A4Y2AHT2</accession>
<evidence type="ECO:0000313" key="2">
    <source>
        <dbReference type="EMBL" id="GBL79412.1"/>
    </source>
</evidence>
<keyword evidence="3" id="KW-1185">Reference proteome</keyword>
<dbReference type="Proteomes" id="UP000499080">
    <property type="component" value="Unassembled WGS sequence"/>
</dbReference>
<feature type="compositionally biased region" description="Polar residues" evidence="1">
    <location>
        <begin position="8"/>
        <end position="24"/>
    </location>
</feature>
<name>A0A4Y2AHT2_ARAVE</name>
<reference evidence="2 3" key="1">
    <citation type="journal article" date="2019" name="Sci. Rep.">
        <title>Orb-weaving spider Araneus ventricosus genome elucidates the spidroin gene catalogue.</title>
        <authorList>
            <person name="Kono N."/>
            <person name="Nakamura H."/>
            <person name="Ohtoshi R."/>
            <person name="Moran D.A.P."/>
            <person name="Shinohara A."/>
            <person name="Yoshida Y."/>
            <person name="Fujiwara M."/>
            <person name="Mori M."/>
            <person name="Tomita M."/>
            <person name="Arakawa K."/>
        </authorList>
    </citation>
    <scope>NUCLEOTIDE SEQUENCE [LARGE SCALE GENOMIC DNA]</scope>
</reference>
<comment type="caution">
    <text evidence="2">The sequence shown here is derived from an EMBL/GenBank/DDBJ whole genome shotgun (WGS) entry which is preliminary data.</text>
</comment>
<organism evidence="2 3">
    <name type="scientific">Araneus ventricosus</name>
    <name type="common">Orbweaver spider</name>
    <name type="synonym">Epeira ventricosa</name>
    <dbReference type="NCBI Taxonomy" id="182803"/>
    <lineage>
        <taxon>Eukaryota</taxon>
        <taxon>Metazoa</taxon>
        <taxon>Ecdysozoa</taxon>
        <taxon>Arthropoda</taxon>
        <taxon>Chelicerata</taxon>
        <taxon>Arachnida</taxon>
        <taxon>Araneae</taxon>
        <taxon>Araneomorphae</taxon>
        <taxon>Entelegynae</taxon>
        <taxon>Araneoidea</taxon>
        <taxon>Araneidae</taxon>
        <taxon>Araneus</taxon>
    </lineage>
</organism>
<evidence type="ECO:0000313" key="3">
    <source>
        <dbReference type="Proteomes" id="UP000499080"/>
    </source>
</evidence>
<proteinExistence type="predicted"/>
<gene>
    <name evidence="2" type="ORF">AVEN_92594_1</name>
</gene>
<evidence type="ECO:0000256" key="1">
    <source>
        <dbReference type="SAM" id="MobiDB-lite"/>
    </source>
</evidence>
<dbReference type="EMBL" id="BGPR01000018">
    <property type="protein sequence ID" value="GBL79412.1"/>
    <property type="molecule type" value="Genomic_DNA"/>
</dbReference>
<sequence length="62" mass="6825">MVNHQLPLGNSRNSQNSVTGSPTARHQRLPVISRQCPSSRAAASVKTMNILFPPEGSQLHYR</sequence>
<dbReference type="AlphaFoldDB" id="A0A4Y2AHT2"/>
<feature type="region of interest" description="Disordered" evidence="1">
    <location>
        <begin position="1"/>
        <end position="36"/>
    </location>
</feature>